<feature type="region of interest" description="Disordered" evidence="1">
    <location>
        <begin position="43"/>
        <end position="62"/>
    </location>
</feature>
<proteinExistence type="predicted"/>
<dbReference type="InterPro" id="IPR007513">
    <property type="entry name" value="SERF-like_N"/>
</dbReference>
<organism evidence="3 4">
    <name type="scientific">Komagataella phaffii (strain ATCC 76273 / CBS 7435 / CECT 11047 / NRRL Y-11430 / Wegner 21-1)</name>
    <name type="common">Yeast</name>
    <name type="synonym">Pichia pastoris</name>
    <dbReference type="NCBI Taxonomy" id="981350"/>
    <lineage>
        <taxon>Eukaryota</taxon>
        <taxon>Fungi</taxon>
        <taxon>Dikarya</taxon>
        <taxon>Ascomycota</taxon>
        <taxon>Saccharomycotina</taxon>
        <taxon>Pichiomycetes</taxon>
        <taxon>Pichiales</taxon>
        <taxon>Pichiaceae</taxon>
        <taxon>Komagataella</taxon>
    </lineage>
</organism>
<evidence type="ECO:0000313" key="3">
    <source>
        <dbReference type="EMBL" id="SCV11781.1"/>
    </source>
</evidence>
<feature type="compositionally biased region" description="Basic and acidic residues" evidence="1">
    <location>
        <begin position="23"/>
        <end position="38"/>
    </location>
</feature>
<gene>
    <name evidence="3" type="ordered locus">PP7435_Chr1-1873</name>
</gene>
<keyword evidence="4" id="KW-1185">Reference proteome</keyword>
<name>A0A1G4KP53_KOMPC</name>
<feature type="region of interest" description="Disordered" evidence="1">
    <location>
        <begin position="1"/>
        <end position="38"/>
    </location>
</feature>
<evidence type="ECO:0000259" key="2">
    <source>
        <dbReference type="Pfam" id="PF04419"/>
    </source>
</evidence>
<dbReference type="EMBL" id="FR839628">
    <property type="protein sequence ID" value="SCV11781.1"/>
    <property type="molecule type" value="Genomic_DNA"/>
</dbReference>
<evidence type="ECO:0000313" key="4">
    <source>
        <dbReference type="Proteomes" id="UP000006853"/>
    </source>
</evidence>
<feature type="compositionally biased region" description="Basic and acidic residues" evidence="1">
    <location>
        <begin position="1"/>
        <end position="11"/>
    </location>
</feature>
<feature type="domain" description="Small EDRK-rich factor-like N-terminal" evidence="2">
    <location>
        <begin position="1"/>
        <end position="31"/>
    </location>
</feature>
<dbReference type="Proteomes" id="UP000006853">
    <property type="component" value="Chromosome 1"/>
</dbReference>
<dbReference type="AlphaFoldDB" id="A0A1G4KP53"/>
<evidence type="ECO:0000256" key="1">
    <source>
        <dbReference type="SAM" id="MobiDB-lite"/>
    </source>
</evidence>
<reference evidence="3 4" key="2">
    <citation type="journal article" date="2016" name="FEMS Yeast Res.">
        <title>Curation of the genome annotation of Pichia pastoris (Komagataella phaffii) CBS7435 from gene level to protein function.</title>
        <authorList>
            <person name="Valli M."/>
            <person name="Tatto N.E."/>
            <person name="Peymann A."/>
            <person name="Gruber C."/>
            <person name="Landes N."/>
            <person name="Ekker H."/>
            <person name="Thallinger G.G."/>
            <person name="Mattanovich D."/>
            <person name="Gasser B."/>
            <person name="Graf A.B."/>
        </authorList>
    </citation>
    <scope>GENOME REANNOTATION</scope>
    <source>
        <strain evidence="3 4">ATCC 76273 / CBS 7435 / CECT 11047 / NRRL Y-11430 / Wegner 21-1</strain>
    </source>
</reference>
<reference evidence="3 4" key="1">
    <citation type="journal article" date="2011" name="J. Biotechnol.">
        <title>High-quality genome sequence of Pichia pastoris CBS7435.</title>
        <authorList>
            <person name="Kuberl A."/>
            <person name="Schneider J."/>
            <person name="Thallinger G.G."/>
            <person name="Anderl I."/>
            <person name="Wibberg D."/>
            <person name="Hajek T."/>
            <person name="Jaenicke S."/>
            <person name="Brinkrolf K."/>
            <person name="Goesmann A."/>
            <person name="Szczepanowski R."/>
            <person name="Puhler A."/>
            <person name="Schwab H."/>
            <person name="Glieder A."/>
            <person name="Pichler H."/>
        </authorList>
    </citation>
    <scope>NUCLEOTIDE SEQUENCE [LARGE SCALE GENOMIC DNA]</scope>
    <source>
        <strain evidence="4">ATCC 76273 / CBS 7435 / CECT 11047 / NRRL Y-11430 / Wegner 21-1</strain>
    </source>
</reference>
<dbReference type="Pfam" id="PF04419">
    <property type="entry name" value="SERF-like_N"/>
    <property type="match status" value="1"/>
</dbReference>
<accession>A0A1G4KP53</accession>
<sequence length="62" mass="7043">MARGNQRELARQKNLKKQQQQKSKRDGDPVKNKENDAAILREKQAKADARKAAEAAEKAKKK</sequence>
<protein>
    <recommendedName>
        <fullName evidence="2">Small EDRK-rich factor-like N-terminal domain-containing protein</fullName>
    </recommendedName>
</protein>